<sequence length="329" mass="35548">MIKKLSVISFLFIFVTIFSLAGIVSAEDGSVSIAMIFPSTIDDMAWSQAMYEGVMSLQEELGEAGISNVSYSENLYDAVQVGSAMREYAPDFDIVIAHGAQYQNIVDDVARDFPNTTFAYGTSYNAMHDNVYAYDPHAEEGAYLAGIIAAHVTETGIVGVIGPVEAGDAIKYNTGFMQGVESIDPDIEIRVGYTGSFGDTVAAREMAETQIDEGADVLTGSAQQTVGAIRAAAEAGVYWLSTDIDQSSLAPDTVIASQSLNFKEVVRYMIDARDEGIYGGEHLPLSFANGFLTYDFNENLAHLIDEDLQALIDDTIEQIINGEITIEIN</sequence>
<evidence type="ECO:0000256" key="4">
    <source>
        <dbReference type="ARBA" id="ARBA00022729"/>
    </source>
</evidence>
<dbReference type="PANTHER" id="PTHR34296:SF2">
    <property type="entry name" value="ABC TRANSPORTER GUANOSINE-BINDING PROTEIN NUPN"/>
    <property type="match status" value="1"/>
</dbReference>
<dbReference type="PANTHER" id="PTHR34296">
    <property type="entry name" value="TRANSCRIPTIONAL ACTIVATOR PROTEIN MED"/>
    <property type="match status" value="1"/>
</dbReference>
<comment type="caution">
    <text evidence="8">The sequence shown here is derived from an EMBL/GenBank/DDBJ whole genome shotgun (WGS) entry which is preliminary data.</text>
</comment>
<evidence type="ECO:0000256" key="6">
    <source>
        <dbReference type="ARBA" id="ARBA00023288"/>
    </source>
</evidence>
<name>A0A931FAT2_9FIRM</name>
<dbReference type="SUPFAM" id="SSF53822">
    <property type="entry name" value="Periplasmic binding protein-like I"/>
    <property type="match status" value="1"/>
</dbReference>
<reference evidence="8" key="1">
    <citation type="submission" date="2020-11" db="EMBL/GenBank/DDBJ databases">
        <title>Halonatronomonas betainensis gen. nov., sp. nov. a novel haloalkaliphilic representative of the family Halanaerobiacae capable of betaine degradation.</title>
        <authorList>
            <person name="Boltyanskaya Y."/>
            <person name="Kevbrin V."/>
            <person name="Detkova E."/>
            <person name="Grouzdev D.S."/>
            <person name="Koziaeva V."/>
            <person name="Zhilina T."/>
        </authorList>
    </citation>
    <scope>NUCLEOTIDE SEQUENCE</scope>
    <source>
        <strain evidence="8">Z-7014</strain>
    </source>
</reference>
<dbReference type="EMBL" id="JADPIE010000005">
    <property type="protein sequence ID" value="MBF8437292.1"/>
    <property type="molecule type" value="Genomic_DNA"/>
</dbReference>
<protein>
    <submittedName>
        <fullName evidence="8">BMP family protein</fullName>
    </submittedName>
</protein>
<keyword evidence="3" id="KW-1003">Cell membrane</keyword>
<keyword evidence="4" id="KW-0732">Signal</keyword>
<evidence type="ECO:0000313" key="8">
    <source>
        <dbReference type="EMBL" id="MBF8437292.1"/>
    </source>
</evidence>
<comment type="subcellular location">
    <subcellularLocation>
        <location evidence="1">Cell membrane</location>
        <topology evidence="1">Lipid-anchor</topology>
    </subcellularLocation>
</comment>
<proteinExistence type="inferred from homology"/>
<dbReference type="GO" id="GO:0005886">
    <property type="term" value="C:plasma membrane"/>
    <property type="evidence" value="ECO:0007669"/>
    <property type="project" value="UniProtKB-SubCell"/>
</dbReference>
<evidence type="ECO:0000256" key="5">
    <source>
        <dbReference type="ARBA" id="ARBA00023136"/>
    </source>
</evidence>
<evidence type="ECO:0000259" key="7">
    <source>
        <dbReference type="Pfam" id="PF02608"/>
    </source>
</evidence>
<keyword evidence="6" id="KW-0449">Lipoprotein</keyword>
<dbReference type="InterPro" id="IPR028082">
    <property type="entry name" value="Peripla_BP_I"/>
</dbReference>
<evidence type="ECO:0000313" key="9">
    <source>
        <dbReference type="Proteomes" id="UP000621436"/>
    </source>
</evidence>
<evidence type="ECO:0000256" key="3">
    <source>
        <dbReference type="ARBA" id="ARBA00022475"/>
    </source>
</evidence>
<feature type="domain" description="ABC transporter substrate-binding protein PnrA-like" evidence="7">
    <location>
        <begin position="31"/>
        <end position="326"/>
    </location>
</feature>
<dbReference type="InterPro" id="IPR050957">
    <property type="entry name" value="BMP_lipoprotein"/>
</dbReference>
<evidence type="ECO:0000256" key="1">
    <source>
        <dbReference type="ARBA" id="ARBA00004193"/>
    </source>
</evidence>
<dbReference type="RefSeq" id="WP_270454263.1">
    <property type="nucleotide sequence ID" value="NZ_JADPIE010000005.1"/>
</dbReference>
<dbReference type="AlphaFoldDB" id="A0A931FAT2"/>
<dbReference type="Gene3D" id="3.40.50.2300">
    <property type="match status" value="2"/>
</dbReference>
<dbReference type="Pfam" id="PF02608">
    <property type="entry name" value="Bmp"/>
    <property type="match status" value="1"/>
</dbReference>
<accession>A0A931FAT2</accession>
<dbReference type="InterPro" id="IPR003760">
    <property type="entry name" value="PnrA-like"/>
</dbReference>
<evidence type="ECO:0000256" key="2">
    <source>
        <dbReference type="ARBA" id="ARBA00008610"/>
    </source>
</evidence>
<gene>
    <name evidence="8" type="ORF">I0Q91_09395</name>
</gene>
<dbReference type="Proteomes" id="UP000621436">
    <property type="component" value="Unassembled WGS sequence"/>
</dbReference>
<organism evidence="8 9">
    <name type="scientific">Halonatronomonas betaini</name>
    <dbReference type="NCBI Taxonomy" id="2778430"/>
    <lineage>
        <taxon>Bacteria</taxon>
        <taxon>Bacillati</taxon>
        <taxon>Bacillota</taxon>
        <taxon>Clostridia</taxon>
        <taxon>Halanaerobiales</taxon>
        <taxon>Halarsenatibacteraceae</taxon>
        <taxon>Halonatronomonas</taxon>
    </lineage>
</organism>
<keyword evidence="9" id="KW-1185">Reference proteome</keyword>
<dbReference type="CDD" id="cd06304">
    <property type="entry name" value="PBP1_BmpA_Med_PnrA-like"/>
    <property type="match status" value="1"/>
</dbReference>
<comment type="similarity">
    <text evidence="2">Belongs to the BMP lipoprotein family.</text>
</comment>
<keyword evidence="5" id="KW-0472">Membrane</keyword>